<comment type="caution">
    <text evidence="1">The sequence shown here is derived from an EMBL/GenBank/DDBJ whole genome shotgun (WGS) entry which is preliminary data.</text>
</comment>
<evidence type="ECO:0000313" key="2">
    <source>
        <dbReference type="Proteomes" id="UP000029643"/>
    </source>
</evidence>
<proteinExistence type="predicted"/>
<evidence type="ECO:0008006" key="3">
    <source>
        <dbReference type="Google" id="ProtNLM"/>
    </source>
</evidence>
<organism evidence="1 2">
    <name type="scientific">Algibacter lectus</name>
    <dbReference type="NCBI Taxonomy" id="221126"/>
    <lineage>
        <taxon>Bacteria</taxon>
        <taxon>Pseudomonadati</taxon>
        <taxon>Bacteroidota</taxon>
        <taxon>Flavobacteriia</taxon>
        <taxon>Flavobacteriales</taxon>
        <taxon>Flavobacteriaceae</taxon>
        <taxon>Algibacter</taxon>
    </lineage>
</organism>
<name>A0A090WX79_9FLAO</name>
<evidence type="ECO:0000313" key="1">
    <source>
        <dbReference type="EMBL" id="GAL81571.1"/>
    </source>
</evidence>
<reference evidence="1 2" key="1">
    <citation type="journal article" date="2014" name="Genome Announc.">
        <title>Draft Genome Sequences of Marine Flavobacterium Algibacter lectus Strains SS8 and NR4.</title>
        <authorList>
            <person name="Takatani N."/>
            <person name="Nakanishi M."/>
            <person name="Meirelles P."/>
            <person name="Mino S."/>
            <person name="Suda W."/>
            <person name="Oshima K."/>
            <person name="Hattori M."/>
            <person name="Ohkuma M."/>
            <person name="Hosokawa M."/>
            <person name="Miyashita K."/>
            <person name="Thompson F.L."/>
            <person name="Niwa A."/>
            <person name="Sawabe T."/>
            <person name="Sawabe T."/>
        </authorList>
    </citation>
    <scope>NUCLEOTIDE SEQUENCE [LARGE SCALE GENOMIC DNA]</scope>
    <source>
        <strain evidence="2">JCM19274</strain>
    </source>
</reference>
<accession>A0A090WX79</accession>
<protein>
    <recommendedName>
        <fullName evidence="3">Outer membrane protein beta-barrel domain-containing protein</fullName>
    </recommendedName>
</protein>
<gene>
    <name evidence="1" type="ORF">JCM19274_416</name>
</gene>
<dbReference type="AlphaFoldDB" id="A0A090WX79"/>
<dbReference type="Proteomes" id="UP000029643">
    <property type="component" value="Unassembled WGS sequence"/>
</dbReference>
<dbReference type="EMBL" id="BBNU01000017">
    <property type="protein sequence ID" value="GAL81571.1"/>
    <property type="molecule type" value="Genomic_DNA"/>
</dbReference>
<sequence>MNFGGGFKTNSGVSLGVRYHLGLGDIYDEGSPQNRVWQFSLGFNL</sequence>